<dbReference type="InterPro" id="IPR008780">
    <property type="entry name" value="Plasmodium_Vir"/>
</dbReference>
<proteinExistence type="predicted"/>
<gene>
    <name evidence="1" type="ORF">POVCU2_0070250</name>
</gene>
<reference evidence="2" key="1">
    <citation type="submission" date="2016-05" db="EMBL/GenBank/DDBJ databases">
        <authorList>
            <person name="Naeem Raeece"/>
        </authorList>
    </citation>
    <scope>NUCLEOTIDE SEQUENCE [LARGE SCALE GENOMIC DNA]</scope>
</reference>
<sequence>MENDENIISLPSNLNYWQFNNKKYDTLYGHDVECDDFQKDLNKYDVAIKNFCLKVTGILDQFDKLRVSELFDDDLCSIVIYWMYDTLFEDIINKNVYTDIYKVLPNIWKFWLKIHKTQKCKTIQPTLALIDTFKKSKMLYYYALDFDSIKAKTKALNFKCTQQYSDYIKAYVQQYNSIKIECDNKEKKDKEYCTLLEKIHGIKNKNDLSNLEPCTPVANEVREEGNLMEDQGELEEAEVEPSYAQSSSEDNVGASVAFPLLGVLFISSIFYKFTPFGPWIRSHVLKNVNQRYVGEEETENILENSHEFSNINSNSNGHNIGYQSLENF</sequence>
<name>A0A1A8WJ20_PLAOA</name>
<accession>A0A1A8WJ20</accession>
<dbReference type="Pfam" id="PF05795">
    <property type="entry name" value="Plasmodium_Vir"/>
    <property type="match status" value="2"/>
</dbReference>
<organism evidence="1 2">
    <name type="scientific">Plasmodium ovale curtisi</name>
    <dbReference type="NCBI Taxonomy" id="864141"/>
    <lineage>
        <taxon>Eukaryota</taxon>
        <taxon>Sar</taxon>
        <taxon>Alveolata</taxon>
        <taxon>Apicomplexa</taxon>
        <taxon>Aconoidasida</taxon>
        <taxon>Haemosporida</taxon>
        <taxon>Plasmodiidae</taxon>
        <taxon>Plasmodium</taxon>
        <taxon>Plasmodium (Plasmodium)</taxon>
    </lineage>
</organism>
<evidence type="ECO:0000313" key="2">
    <source>
        <dbReference type="Proteomes" id="UP000078560"/>
    </source>
</evidence>
<dbReference type="EMBL" id="FLQU01001176">
    <property type="protein sequence ID" value="SBS91823.1"/>
    <property type="molecule type" value="Genomic_DNA"/>
</dbReference>
<dbReference type="AlphaFoldDB" id="A0A1A8WJ20"/>
<evidence type="ECO:0000313" key="1">
    <source>
        <dbReference type="EMBL" id="SBS91823.1"/>
    </source>
</evidence>
<protein>
    <submittedName>
        <fullName evidence="1">PIR Superfamily Protein</fullName>
    </submittedName>
</protein>
<dbReference type="Proteomes" id="UP000078560">
    <property type="component" value="Unassembled WGS sequence"/>
</dbReference>